<dbReference type="Proteomes" id="UP000292958">
    <property type="component" value="Unassembled WGS sequence"/>
</dbReference>
<feature type="domain" description="CobQ/CobB/MinD/ParA nucleotide binding" evidence="2">
    <location>
        <begin position="68"/>
        <end position="260"/>
    </location>
</feature>
<dbReference type="OrthoDB" id="115859at2"/>
<evidence type="ECO:0000256" key="1">
    <source>
        <dbReference type="SAM" id="MobiDB-lite"/>
    </source>
</evidence>
<reference evidence="3 4" key="1">
    <citation type="submission" date="2019-02" db="EMBL/GenBank/DDBJ databases">
        <title>Genomic Encyclopedia of Archaeal and Bacterial Type Strains, Phase II (KMG-II): from individual species to whole genera.</title>
        <authorList>
            <person name="Goeker M."/>
        </authorList>
    </citation>
    <scope>NUCLEOTIDE SEQUENCE [LARGE SCALE GENOMIC DNA]</scope>
    <source>
        <strain evidence="3 4">DSM 18101</strain>
    </source>
</reference>
<evidence type="ECO:0000313" key="4">
    <source>
        <dbReference type="Proteomes" id="UP000292958"/>
    </source>
</evidence>
<dbReference type="Gene3D" id="3.40.50.300">
    <property type="entry name" value="P-loop containing nucleotide triphosphate hydrolases"/>
    <property type="match status" value="1"/>
</dbReference>
<dbReference type="CDD" id="cd02042">
    <property type="entry name" value="ParAB_family"/>
    <property type="match status" value="1"/>
</dbReference>
<proteinExistence type="predicted"/>
<dbReference type="InterPro" id="IPR002586">
    <property type="entry name" value="CobQ/CobB/MinD/ParA_Nub-bd_dom"/>
</dbReference>
<comment type="caution">
    <text evidence="3">The sequence shown here is derived from an EMBL/GenBank/DDBJ whole genome shotgun (WGS) entry which is preliminary data.</text>
</comment>
<sequence>MPRPNHPDQPSAKSEDPEPNRDVNALFSGFRLDQSSYRTFGRHRSPKPPEQAETVVADSSRPEHVRIGIFSPMGGAGKSTLAASLGSILWQHGKRVLLVDAAPWPTLAFHYGATTTRPGMRSFFAPGGKELPVRILARDPNDPAIPEMDDHLRTDPADYILFDLSGVSGQELATCLQECQVLLIPLVPDPSAVRYAEAVTALLGTFKNPPDRVLYVVNQMDESPLAKTVYASLNQLLGDQLFKKPIYRQAEIQESLSEGIVLPFFARKSQAAAVCSEIAHWLEIPRPITPSSAHQRWSEQ</sequence>
<dbReference type="PANTHER" id="PTHR13696:SF52">
    <property type="entry name" value="PARA FAMILY PROTEIN CT_582"/>
    <property type="match status" value="1"/>
</dbReference>
<dbReference type="Pfam" id="PF01656">
    <property type="entry name" value="CbiA"/>
    <property type="match status" value="1"/>
</dbReference>
<gene>
    <name evidence="3" type="ORF">BDD14_0267</name>
</gene>
<evidence type="ECO:0000313" key="3">
    <source>
        <dbReference type="EMBL" id="RZU38954.1"/>
    </source>
</evidence>
<protein>
    <submittedName>
        <fullName evidence="3">Chromosome partitioning protein</fullName>
    </submittedName>
</protein>
<dbReference type="SUPFAM" id="SSF52540">
    <property type="entry name" value="P-loop containing nucleoside triphosphate hydrolases"/>
    <property type="match status" value="1"/>
</dbReference>
<dbReference type="AlphaFoldDB" id="A0A4Q7YPG7"/>
<accession>A0A4Q7YPG7</accession>
<dbReference type="InterPro" id="IPR027417">
    <property type="entry name" value="P-loop_NTPase"/>
</dbReference>
<feature type="region of interest" description="Disordered" evidence="1">
    <location>
        <begin position="1"/>
        <end position="23"/>
    </location>
</feature>
<dbReference type="InterPro" id="IPR050678">
    <property type="entry name" value="DNA_Partitioning_ATPase"/>
</dbReference>
<organism evidence="3 4">
    <name type="scientific">Edaphobacter modestus</name>
    <dbReference type="NCBI Taxonomy" id="388466"/>
    <lineage>
        <taxon>Bacteria</taxon>
        <taxon>Pseudomonadati</taxon>
        <taxon>Acidobacteriota</taxon>
        <taxon>Terriglobia</taxon>
        <taxon>Terriglobales</taxon>
        <taxon>Acidobacteriaceae</taxon>
        <taxon>Edaphobacter</taxon>
    </lineage>
</organism>
<dbReference type="RefSeq" id="WP_130417238.1">
    <property type="nucleotide sequence ID" value="NZ_SHKW01000001.1"/>
</dbReference>
<keyword evidence="4" id="KW-1185">Reference proteome</keyword>
<evidence type="ECO:0000259" key="2">
    <source>
        <dbReference type="Pfam" id="PF01656"/>
    </source>
</evidence>
<dbReference type="EMBL" id="SHKW01000001">
    <property type="protein sequence ID" value="RZU38954.1"/>
    <property type="molecule type" value="Genomic_DNA"/>
</dbReference>
<dbReference type="PANTHER" id="PTHR13696">
    <property type="entry name" value="P-LOOP CONTAINING NUCLEOSIDE TRIPHOSPHATE HYDROLASE"/>
    <property type="match status" value="1"/>
</dbReference>
<name>A0A4Q7YPG7_9BACT</name>